<sequence length="70" mass="8014">MGLIRLRVRELAQEKGWTLKEVSDRTGIPYSTVKKYAQAPKMATVDYTALQKLAEVFDLMIEDLVEVLEN</sequence>
<dbReference type="EMBL" id="NXIB02000016">
    <property type="protein sequence ID" value="PHX56592.1"/>
    <property type="molecule type" value="Genomic_DNA"/>
</dbReference>
<dbReference type="InterPro" id="IPR010982">
    <property type="entry name" value="Lambda_DNA-bd_dom_sf"/>
</dbReference>
<comment type="caution">
    <text evidence="2">The sequence shown here is derived from an EMBL/GenBank/DDBJ whole genome shotgun (WGS) entry which is preliminary data.</text>
</comment>
<dbReference type="SMART" id="SM00530">
    <property type="entry name" value="HTH_XRE"/>
    <property type="match status" value="1"/>
</dbReference>
<dbReference type="GO" id="GO:0003677">
    <property type="term" value="F:DNA binding"/>
    <property type="evidence" value="ECO:0007669"/>
    <property type="project" value="InterPro"/>
</dbReference>
<dbReference type="InterPro" id="IPR001387">
    <property type="entry name" value="Cro/C1-type_HTH"/>
</dbReference>
<gene>
    <name evidence="2" type="ORF">CP500_004440</name>
</gene>
<dbReference type="Gene3D" id="1.10.260.40">
    <property type="entry name" value="lambda repressor-like DNA-binding domains"/>
    <property type="match status" value="1"/>
</dbReference>
<dbReference type="CDD" id="cd00093">
    <property type="entry name" value="HTH_XRE"/>
    <property type="match status" value="1"/>
</dbReference>
<accession>A0A2G4F4A2</accession>
<dbReference type="SUPFAM" id="SSF47413">
    <property type="entry name" value="lambda repressor-like DNA-binding domains"/>
    <property type="match status" value="1"/>
</dbReference>
<dbReference type="PROSITE" id="PS50943">
    <property type="entry name" value="HTH_CROC1"/>
    <property type="match status" value="1"/>
</dbReference>
<feature type="domain" description="HTH cro/C1-type" evidence="1">
    <location>
        <begin position="8"/>
        <end position="64"/>
    </location>
</feature>
<evidence type="ECO:0000313" key="3">
    <source>
        <dbReference type="Proteomes" id="UP000226442"/>
    </source>
</evidence>
<organism evidence="2 3">
    <name type="scientific">Tychonema bourrellyi FEM_GT703</name>
    <dbReference type="NCBI Taxonomy" id="2040638"/>
    <lineage>
        <taxon>Bacteria</taxon>
        <taxon>Bacillati</taxon>
        <taxon>Cyanobacteriota</taxon>
        <taxon>Cyanophyceae</taxon>
        <taxon>Oscillatoriophycideae</taxon>
        <taxon>Oscillatoriales</taxon>
        <taxon>Microcoleaceae</taxon>
        <taxon>Tychonema</taxon>
    </lineage>
</organism>
<keyword evidence="3" id="KW-1185">Reference proteome</keyword>
<reference evidence="2" key="1">
    <citation type="submission" date="2017-10" db="EMBL/GenBank/DDBJ databases">
        <title>Draft genome sequence of the planktic cyanobacteria Tychonema bourrellyi isolated from alpine lentic freshwater.</title>
        <authorList>
            <person name="Tett A."/>
            <person name="Armanini F."/>
            <person name="Asnicar F."/>
            <person name="Boscaini A."/>
            <person name="Pasolli E."/>
            <person name="Zolfo M."/>
            <person name="Donati C."/>
            <person name="Salmaso N."/>
            <person name="Segata N."/>
        </authorList>
    </citation>
    <scope>NUCLEOTIDE SEQUENCE</scope>
    <source>
        <strain evidence="2">FEM_GT703</strain>
    </source>
</reference>
<dbReference type="Proteomes" id="UP000226442">
    <property type="component" value="Unassembled WGS sequence"/>
</dbReference>
<evidence type="ECO:0000313" key="2">
    <source>
        <dbReference type="EMBL" id="PHX56592.1"/>
    </source>
</evidence>
<proteinExistence type="predicted"/>
<dbReference type="AlphaFoldDB" id="A0A2G4F4A2"/>
<dbReference type="Pfam" id="PF13443">
    <property type="entry name" value="HTH_26"/>
    <property type="match status" value="1"/>
</dbReference>
<dbReference type="RefSeq" id="WP_096829819.1">
    <property type="nucleotide sequence ID" value="NZ_NXIB02000016.1"/>
</dbReference>
<evidence type="ECO:0000259" key="1">
    <source>
        <dbReference type="PROSITE" id="PS50943"/>
    </source>
</evidence>
<dbReference type="OrthoDB" id="2364157at2"/>
<name>A0A2G4F4A2_9CYAN</name>
<protein>
    <submittedName>
        <fullName evidence="2">XRE family transcriptional regulator</fullName>
    </submittedName>
</protein>